<dbReference type="Pfam" id="PF13692">
    <property type="entry name" value="Glyco_trans_1_4"/>
    <property type="match status" value="1"/>
</dbReference>
<evidence type="ECO:0000313" key="1">
    <source>
        <dbReference type="EMBL" id="PRY12938.1"/>
    </source>
</evidence>
<dbReference type="Proteomes" id="UP000238083">
    <property type="component" value="Unassembled WGS sequence"/>
</dbReference>
<proteinExistence type="predicted"/>
<dbReference type="PANTHER" id="PTHR12526">
    <property type="entry name" value="GLYCOSYLTRANSFERASE"/>
    <property type="match status" value="1"/>
</dbReference>
<dbReference type="EMBL" id="PVZF01000009">
    <property type="protein sequence ID" value="PRY12938.1"/>
    <property type="molecule type" value="Genomic_DNA"/>
</dbReference>
<keyword evidence="2" id="KW-1185">Reference proteome</keyword>
<dbReference type="GO" id="GO:0016757">
    <property type="term" value="F:glycosyltransferase activity"/>
    <property type="evidence" value="ECO:0007669"/>
    <property type="project" value="TreeGrafter"/>
</dbReference>
<protein>
    <submittedName>
        <fullName evidence="1">Glycosyl transferase family 1</fullName>
    </submittedName>
</protein>
<dbReference type="SUPFAM" id="SSF53756">
    <property type="entry name" value="UDP-Glycosyltransferase/glycogen phosphorylase"/>
    <property type="match status" value="1"/>
</dbReference>
<dbReference type="OrthoDB" id="5116476at2"/>
<dbReference type="Gene3D" id="3.40.50.2000">
    <property type="entry name" value="Glycogen Phosphorylase B"/>
    <property type="match status" value="2"/>
</dbReference>
<dbReference type="RefSeq" id="WP_106212822.1">
    <property type="nucleotide sequence ID" value="NZ_PVZF01000009.1"/>
</dbReference>
<comment type="caution">
    <text evidence="1">The sequence shown here is derived from an EMBL/GenBank/DDBJ whole genome shotgun (WGS) entry which is preliminary data.</text>
</comment>
<sequence>MSAQADTAGTARGTRAHLAVDVAVASAHTRGWPQRHAAGLVPDRFPYGLDRLAAHDLAPRLLDVGVPRPLERLSGKLFDGLRFAGPSWRGTDPLLTWEERLGVPALAAAGRSRPVVSGVVWATDGGSAAAQAITRRYLPRAGRLFVLSSAQLPVLERWGLRAPQVRLVPQGVDTDFWTERDEPPAGQLVASVGNDRHRDYATLAAAWPRVLRTAPAAELTAATSRPLPAGPRSRTVQLDHVALREQVYRRARVVVVPLVPNVHCSGLTASLEAMACGVPVVVSATPGMADYVADGETGLLVPPGDAGALAAAVTQLLADPDRAAAMGRAAARRVRERFSTARMAADLARLVREAA</sequence>
<evidence type="ECO:0000313" key="2">
    <source>
        <dbReference type="Proteomes" id="UP000238083"/>
    </source>
</evidence>
<gene>
    <name evidence="1" type="ORF">CLV37_109124</name>
</gene>
<reference evidence="1 2" key="1">
    <citation type="submission" date="2018-03" db="EMBL/GenBank/DDBJ databases">
        <title>Genomic Encyclopedia of Archaeal and Bacterial Type Strains, Phase II (KMG-II): from individual species to whole genera.</title>
        <authorList>
            <person name="Goeker M."/>
        </authorList>
    </citation>
    <scope>NUCLEOTIDE SEQUENCE [LARGE SCALE GENOMIC DNA]</scope>
    <source>
        <strain evidence="1 2">DSM 19711</strain>
    </source>
</reference>
<accession>A0A2T0R0X5</accession>
<organism evidence="1 2">
    <name type="scientific">Kineococcus rhizosphaerae</name>
    <dbReference type="NCBI Taxonomy" id="559628"/>
    <lineage>
        <taxon>Bacteria</taxon>
        <taxon>Bacillati</taxon>
        <taxon>Actinomycetota</taxon>
        <taxon>Actinomycetes</taxon>
        <taxon>Kineosporiales</taxon>
        <taxon>Kineosporiaceae</taxon>
        <taxon>Kineococcus</taxon>
    </lineage>
</organism>
<dbReference type="PANTHER" id="PTHR12526:SF590">
    <property type="entry name" value="ALPHA-MALTOSE-1-PHOSPHATE SYNTHASE"/>
    <property type="match status" value="1"/>
</dbReference>
<dbReference type="AlphaFoldDB" id="A0A2T0R0X5"/>
<keyword evidence="1" id="KW-0808">Transferase</keyword>
<name>A0A2T0R0X5_9ACTN</name>